<proteinExistence type="predicted"/>
<organism evidence="2 3">
    <name type="scientific">Petrachloros mirabilis ULC683</name>
    <dbReference type="NCBI Taxonomy" id="2781853"/>
    <lineage>
        <taxon>Bacteria</taxon>
        <taxon>Bacillati</taxon>
        <taxon>Cyanobacteriota</taxon>
        <taxon>Cyanophyceae</taxon>
        <taxon>Synechococcales</taxon>
        <taxon>Petrachlorosaceae</taxon>
        <taxon>Petrachloros</taxon>
        <taxon>Petrachloros mirabilis</taxon>
    </lineage>
</organism>
<feature type="compositionally biased region" description="Basic and acidic residues" evidence="1">
    <location>
        <begin position="53"/>
        <end position="62"/>
    </location>
</feature>
<evidence type="ECO:0000313" key="3">
    <source>
        <dbReference type="Proteomes" id="UP000607397"/>
    </source>
</evidence>
<accession>A0A8K2ABW6</accession>
<sequence length="62" mass="6938">MFDVEIIAKKTIDGRPTGSRLELPERIAQRYIQQGIAEAVAPPKPKSPPRATRKTEPEPLED</sequence>
<comment type="caution">
    <text evidence="2">The sequence shown here is derived from an EMBL/GenBank/DDBJ whole genome shotgun (WGS) entry which is preliminary data.</text>
</comment>
<protein>
    <submittedName>
        <fullName evidence="2">Uncharacterized protein</fullName>
    </submittedName>
</protein>
<feature type="region of interest" description="Disordered" evidence="1">
    <location>
        <begin position="35"/>
        <end position="62"/>
    </location>
</feature>
<evidence type="ECO:0000313" key="2">
    <source>
        <dbReference type="EMBL" id="NCJ05205.1"/>
    </source>
</evidence>
<dbReference type="Pfam" id="PF23976">
    <property type="entry name" value="DUF7302"/>
    <property type="match status" value="1"/>
</dbReference>
<dbReference type="RefSeq" id="WP_161823685.1">
    <property type="nucleotide sequence ID" value="NZ_WVIC01000002.1"/>
</dbReference>
<gene>
    <name evidence="2" type="ORF">GS597_01450</name>
</gene>
<dbReference type="InterPro" id="IPR055726">
    <property type="entry name" value="DUF7302"/>
</dbReference>
<dbReference type="EMBL" id="WVIC01000002">
    <property type="protein sequence ID" value="NCJ05205.1"/>
    <property type="molecule type" value="Genomic_DNA"/>
</dbReference>
<dbReference type="Proteomes" id="UP000607397">
    <property type="component" value="Unassembled WGS sequence"/>
</dbReference>
<dbReference type="AlphaFoldDB" id="A0A8K2ABW6"/>
<keyword evidence="3" id="KW-1185">Reference proteome</keyword>
<reference evidence="2" key="1">
    <citation type="submission" date="2019-12" db="EMBL/GenBank/DDBJ databases">
        <title>High-Quality draft genome sequences of three cyanobacteria isolated from the limestone walls of the Old Cathedral of Coimbra.</title>
        <authorList>
            <person name="Tiago I."/>
            <person name="Soares F."/>
            <person name="Portugal A."/>
        </authorList>
    </citation>
    <scope>NUCLEOTIDE SEQUENCE [LARGE SCALE GENOMIC DNA]</scope>
    <source>
        <strain evidence="2">C</strain>
    </source>
</reference>
<evidence type="ECO:0000256" key="1">
    <source>
        <dbReference type="SAM" id="MobiDB-lite"/>
    </source>
</evidence>
<name>A0A8K2ABW6_9CYAN</name>